<dbReference type="Pfam" id="PF14295">
    <property type="entry name" value="PAN_4"/>
    <property type="match status" value="1"/>
</dbReference>
<protein>
    <recommendedName>
        <fullName evidence="2">Apple domain-containing protein</fullName>
    </recommendedName>
</protein>
<evidence type="ECO:0000256" key="1">
    <source>
        <dbReference type="SAM" id="SignalP"/>
    </source>
</evidence>
<keyword evidence="4" id="KW-1185">Reference proteome</keyword>
<evidence type="ECO:0000313" key="4">
    <source>
        <dbReference type="Proteomes" id="UP000243579"/>
    </source>
</evidence>
<dbReference type="AlphaFoldDB" id="A0A1V9Z451"/>
<accession>A0A1V9Z451</accession>
<feature type="signal peptide" evidence="1">
    <location>
        <begin position="1"/>
        <end position="15"/>
    </location>
</feature>
<dbReference type="InterPro" id="IPR001938">
    <property type="entry name" value="Thaumatin"/>
</dbReference>
<comment type="caution">
    <text evidence="3">The sequence shown here is derived from an EMBL/GenBank/DDBJ whole genome shotgun (WGS) entry which is preliminary data.</text>
</comment>
<evidence type="ECO:0000313" key="3">
    <source>
        <dbReference type="EMBL" id="OQR92610.1"/>
    </source>
</evidence>
<dbReference type="InterPro" id="IPR037176">
    <property type="entry name" value="Osmotin/thaumatin-like_sf"/>
</dbReference>
<feature type="chain" id="PRO_5013320369" description="Apple domain-containing protein" evidence="1">
    <location>
        <begin position="16"/>
        <end position="259"/>
    </location>
</feature>
<feature type="domain" description="Apple" evidence="2">
    <location>
        <begin position="189"/>
        <end position="235"/>
    </location>
</feature>
<dbReference type="EMBL" id="JNBR01000451">
    <property type="protein sequence ID" value="OQR92610.1"/>
    <property type="molecule type" value="Genomic_DNA"/>
</dbReference>
<dbReference type="PANTHER" id="PTHR31737:SF2">
    <property type="entry name" value="PROTEIN TOS1"/>
    <property type="match status" value="1"/>
</dbReference>
<organism evidence="3 4">
    <name type="scientific">Achlya hypogyna</name>
    <name type="common">Oomycete</name>
    <name type="synonym">Protoachlya hypogyna</name>
    <dbReference type="NCBI Taxonomy" id="1202772"/>
    <lineage>
        <taxon>Eukaryota</taxon>
        <taxon>Sar</taxon>
        <taxon>Stramenopiles</taxon>
        <taxon>Oomycota</taxon>
        <taxon>Saprolegniomycetes</taxon>
        <taxon>Saprolegniales</taxon>
        <taxon>Achlyaceae</taxon>
        <taxon>Achlya</taxon>
    </lineage>
</organism>
<name>A0A1V9Z451_ACHHY</name>
<reference evidence="3 4" key="1">
    <citation type="journal article" date="2014" name="Genome Biol. Evol.">
        <title>The secreted proteins of Achlya hypogyna and Thraustotheca clavata identify the ancestral oomycete secretome and reveal gene acquisitions by horizontal gene transfer.</title>
        <authorList>
            <person name="Misner I."/>
            <person name="Blouin N."/>
            <person name="Leonard G."/>
            <person name="Richards T.A."/>
            <person name="Lane C.E."/>
        </authorList>
    </citation>
    <scope>NUCLEOTIDE SEQUENCE [LARGE SCALE GENOMIC DNA]</scope>
    <source>
        <strain evidence="3 4">ATCC 48635</strain>
    </source>
</reference>
<dbReference type="SMART" id="SM00205">
    <property type="entry name" value="THN"/>
    <property type="match status" value="1"/>
</dbReference>
<evidence type="ECO:0000259" key="2">
    <source>
        <dbReference type="Pfam" id="PF14295"/>
    </source>
</evidence>
<gene>
    <name evidence="3" type="ORF">ACHHYP_03486</name>
</gene>
<sequence length="259" mass="27631">MRPALLSVLASGAAAASMSFTNKCSYPINLHSAGDVHVCDIAPGASSSCGVQLHSGQHGLFKHKPTDQANLIEYSLVNEPGFDFVWYDVSNIPPGPGFCKSFEDCKSKTGGKKGFNVPLTMTPTKHKGRGSCTELVDLWDQAPDTYLFPEDNTKTHACPIDEAFVITFCPDGGATPSGPSGCGPVQQNTDYYGNDIKHLIVTGDQNAQADACCKECSSTAGCVGFTVNNANCWLKSSMSHPSYSSTAFSSKRTSRLRRV</sequence>
<dbReference type="PANTHER" id="PTHR31737">
    <property type="entry name" value="PROTEIN TOS1"/>
    <property type="match status" value="1"/>
</dbReference>
<dbReference type="SUPFAM" id="SSF49870">
    <property type="entry name" value="Osmotin, thaumatin-like protein"/>
    <property type="match status" value="1"/>
</dbReference>
<dbReference type="InterPro" id="IPR003609">
    <property type="entry name" value="Pan_app"/>
</dbReference>
<keyword evidence="1" id="KW-0732">Signal</keyword>
<dbReference type="Gene3D" id="3.50.4.10">
    <property type="entry name" value="Hepatocyte Growth Factor"/>
    <property type="match status" value="1"/>
</dbReference>
<dbReference type="Proteomes" id="UP000243579">
    <property type="component" value="Unassembled WGS sequence"/>
</dbReference>
<dbReference type="OrthoDB" id="73635at2759"/>
<proteinExistence type="predicted"/>